<proteinExistence type="predicted"/>
<accession>A0A9Q8SZV7</accession>
<dbReference type="KEGG" id="clup:CLUP02_11685"/>
<keyword evidence="3" id="KW-1185">Reference proteome</keyword>
<name>A0A9Q8SZV7_9PEZI</name>
<dbReference type="GeneID" id="73345662"/>
<evidence type="ECO:0000313" key="3">
    <source>
        <dbReference type="Proteomes" id="UP000830671"/>
    </source>
</evidence>
<dbReference type="AlphaFoldDB" id="A0A9Q8SZV7"/>
<organism evidence="2 3">
    <name type="scientific">Colletotrichum lupini</name>
    <dbReference type="NCBI Taxonomy" id="145971"/>
    <lineage>
        <taxon>Eukaryota</taxon>
        <taxon>Fungi</taxon>
        <taxon>Dikarya</taxon>
        <taxon>Ascomycota</taxon>
        <taxon>Pezizomycotina</taxon>
        <taxon>Sordariomycetes</taxon>
        <taxon>Hypocreomycetidae</taxon>
        <taxon>Glomerellales</taxon>
        <taxon>Glomerellaceae</taxon>
        <taxon>Colletotrichum</taxon>
        <taxon>Colletotrichum acutatum species complex</taxon>
    </lineage>
</organism>
<gene>
    <name evidence="2" type="ORF">CLUP02_11685</name>
</gene>
<evidence type="ECO:0000256" key="1">
    <source>
        <dbReference type="SAM" id="MobiDB-lite"/>
    </source>
</evidence>
<feature type="region of interest" description="Disordered" evidence="1">
    <location>
        <begin position="1"/>
        <end position="22"/>
    </location>
</feature>
<evidence type="ECO:0000313" key="2">
    <source>
        <dbReference type="EMBL" id="UQC86185.1"/>
    </source>
</evidence>
<protein>
    <submittedName>
        <fullName evidence="2">Uncharacterized protein</fullName>
    </submittedName>
</protein>
<sequence length="105" mass="12341">MGWVEREARVKRRSGWKGGKRRKKQAIVDIPPFTFASIFYRAFDPPNMGVPSHVRTNGIEDKTGKQFPPKSKRHQLQLPEMFDRMTLARHLHFFDHKTTIIQVLL</sequence>
<dbReference type="Proteomes" id="UP000830671">
    <property type="component" value="Chromosome 6"/>
</dbReference>
<feature type="region of interest" description="Disordered" evidence="1">
    <location>
        <begin position="51"/>
        <end position="72"/>
    </location>
</feature>
<feature type="compositionally biased region" description="Basic residues" evidence="1">
    <location>
        <begin position="9"/>
        <end position="22"/>
    </location>
</feature>
<reference evidence="2" key="1">
    <citation type="journal article" date="2021" name="Mol. Plant Microbe Interact.">
        <title>Complete Genome Sequence of the Plant-Pathogenic Fungus Colletotrichum lupini.</title>
        <authorList>
            <person name="Baroncelli R."/>
            <person name="Pensec F."/>
            <person name="Da Lio D."/>
            <person name="Boufleur T."/>
            <person name="Vicente I."/>
            <person name="Sarrocco S."/>
            <person name="Picot A."/>
            <person name="Baraldi E."/>
            <person name="Sukno S."/>
            <person name="Thon M."/>
            <person name="Le Floch G."/>
        </authorList>
    </citation>
    <scope>NUCLEOTIDE SEQUENCE</scope>
    <source>
        <strain evidence="2">IMI 504893</strain>
    </source>
</reference>
<dbReference type="EMBL" id="CP019478">
    <property type="protein sequence ID" value="UQC86185.1"/>
    <property type="molecule type" value="Genomic_DNA"/>
</dbReference>
<dbReference type="RefSeq" id="XP_049147797.1">
    <property type="nucleotide sequence ID" value="XM_049290652.1"/>
</dbReference>